<dbReference type="GO" id="GO:0005524">
    <property type="term" value="F:ATP binding"/>
    <property type="evidence" value="ECO:0007669"/>
    <property type="project" value="UniProtKB-UniRule"/>
</dbReference>
<dbReference type="NCBIfam" id="TIGR00032">
    <property type="entry name" value="argG"/>
    <property type="match status" value="1"/>
</dbReference>
<evidence type="ECO:0000256" key="3">
    <source>
        <dbReference type="ARBA" id="ARBA00012286"/>
    </source>
</evidence>
<dbReference type="PANTHER" id="PTHR11587:SF2">
    <property type="entry name" value="ARGININOSUCCINATE SYNTHASE"/>
    <property type="match status" value="1"/>
</dbReference>
<dbReference type="NCBIfam" id="NF001770">
    <property type="entry name" value="PRK00509.1"/>
    <property type="match status" value="1"/>
</dbReference>
<dbReference type="InterPro" id="IPR018223">
    <property type="entry name" value="Arginosuc_synth_CS"/>
</dbReference>
<dbReference type="InterPro" id="IPR011607">
    <property type="entry name" value="MGS-like_dom"/>
</dbReference>
<feature type="binding site" evidence="9">
    <location>
        <position position="140"/>
    </location>
    <ligand>
        <name>L-aspartate</name>
        <dbReference type="ChEBI" id="CHEBI:29991"/>
    </ligand>
</feature>
<evidence type="ECO:0000259" key="10">
    <source>
        <dbReference type="PROSITE" id="PS51855"/>
    </source>
</evidence>
<reference evidence="11 12" key="1">
    <citation type="journal article" date="2015" name="Nature">
        <title>rRNA introns, odd ribosomes, and small enigmatic genomes across a large radiation of phyla.</title>
        <authorList>
            <person name="Brown C.T."/>
            <person name="Hug L.A."/>
            <person name="Thomas B.C."/>
            <person name="Sharon I."/>
            <person name="Castelle C.J."/>
            <person name="Singh A."/>
            <person name="Wilkins M.J."/>
            <person name="Williams K.H."/>
            <person name="Banfield J.F."/>
        </authorList>
    </citation>
    <scope>NUCLEOTIDE SEQUENCE [LARGE SCALE GENOMIC DNA]</scope>
</reference>
<dbReference type="InterPro" id="IPR048267">
    <property type="entry name" value="Arginosuc_syn_N"/>
</dbReference>
<dbReference type="InterPro" id="IPR036914">
    <property type="entry name" value="MGS-like_dom_sf"/>
</dbReference>
<evidence type="ECO:0000256" key="6">
    <source>
        <dbReference type="ARBA" id="ARBA00022605"/>
    </source>
</evidence>
<feature type="binding site" evidence="9">
    <location>
        <position position="143"/>
    </location>
    <ligand>
        <name>L-citrulline</name>
        <dbReference type="ChEBI" id="CHEBI:57743"/>
    </ligand>
</feature>
<evidence type="ECO:0000256" key="4">
    <source>
        <dbReference type="ARBA" id="ARBA00022571"/>
    </source>
</evidence>
<feature type="binding site" evidence="9">
    <location>
        <position position="277"/>
    </location>
    <ligand>
        <name>L-citrulline</name>
        <dbReference type="ChEBI" id="CHEBI:57743"/>
    </ligand>
</feature>
<evidence type="ECO:0000256" key="1">
    <source>
        <dbReference type="ARBA" id="ARBA00004967"/>
    </source>
</evidence>
<dbReference type="GO" id="GO:0000050">
    <property type="term" value="P:urea cycle"/>
    <property type="evidence" value="ECO:0007669"/>
    <property type="project" value="TreeGrafter"/>
</dbReference>
<comment type="pathway">
    <text evidence="1 9">Amino-acid biosynthesis; L-arginine biosynthesis; L-arginine from L-ornithine and carbamoyl phosphate: step 2/3.</text>
</comment>
<keyword evidence="5 9" id="KW-0436">Ligase</keyword>
<dbReference type="GO" id="GO:0004055">
    <property type="term" value="F:argininosuccinate synthase activity"/>
    <property type="evidence" value="ECO:0007669"/>
    <property type="project" value="UniProtKB-UniRule"/>
</dbReference>
<keyword evidence="6 9" id="KW-0028">Amino-acid biosynthesis</keyword>
<dbReference type="HAMAP" id="MF_00005">
    <property type="entry name" value="Arg_succ_synth_type1"/>
    <property type="match status" value="1"/>
</dbReference>
<dbReference type="InterPro" id="IPR024074">
    <property type="entry name" value="AS_cat/multimer_dom_body"/>
</dbReference>
<dbReference type="Gene3D" id="3.90.1260.10">
    <property type="entry name" value="Argininosuccinate synthetase, chain A, domain 2"/>
    <property type="match status" value="1"/>
</dbReference>
<sequence length="538" mass="61166">MKKDYYTKVSSYEARMGEVKRVVLLYSGGLDTSVLMKWIQDKYRAEVIALTIDLGQQGDDLDKIRNKALKLGAKKAYVIDAKDEFADEYLSHMIKANGSYQGDYHISTVSRYLMAKLAIVVATKEKADAVAHGCTGKGNDQVRIDSSILTLNSNVKIIAPIREWDMTREAEIEYAQKHQIPVPVKKDFPYSVDDNMWGMTWEGGEIEDPGKIPQIDRFLTACRTLDKTPDKPQMITLEFKKGVPYKLNGKSYKLAEMIMRLNKIAGRHGVGVVHHVEDRLVGLKTRGVYEHPGGHTIIQAHKNLEKYVCTRRENEFKEIMDVRFGYLCYGALWFDPIMDDIRTLNDKINEKVNGKVTLRLHKGHATVVAMRSPHALHHVSFEDKATPFNVMTSAPFIEVYSMQMRLSQQRGEKRVLLSIGRQGNKEKLLPTARKLSKLGYVIFATEKTHRFLTENAVSNYLVYKISEKKAPNLGVMLNEKGFDLIVNIPTSSVDKKEMTDGKLIRQKAVDDKVTLLTTVDTAKRQIEKLYEAKFGKLE</sequence>
<dbReference type="InterPro" id="IPR023434">
    <property type="entry name" value="Arginosuc_synth_type_1_subfam"/>
</dbReference>
<feature type="binding site" evidence="9">
    <location>
        <begin position="25"/>
        <end position="33"/>
    </location>
    <ligand>
        <name>ATP</name>
        <dbReference type="ChEBI" id="CHEBI:30616"/>
    </ligand>
</feature>
<dbReference type="Gene3D" id="3.40.50.620">
    <property type="entry name" value="HUPs"/>
    <property type="match status" value="1"/>
</dbReference>
<dbReference type="PROSITE" id="PS51855">
    <property type="entry name" value="MGS"/>
    <property type="match status" value="1"/>
</dbReference>
<evidence type="ECO:0000256" key="2">
    <source>
        <dbReference type="ARBA" id="ARBA00011881"/>
    </source>
</evidence>
<comment type="subcellular location">
    <subcellularLocation>
        <location evidence="9">Cytoplasm</location>
    </subcellularLocation>
</comment>
<dbReference type="Pfam" id="PF02142">
    <property type="entry name" value="MGS"/>
    <property type="match status" value="1"/>
</dbReference>
<comment type="caution">
    <text evidence="11">The sequence shown here is derived from an EMBL/GenBank/DDBJ whole genome shotgun (WGS) entry which is preliminary data.</text>
</comment>
<dbReference type="Pfam" id="PF20979">
    <property type="entry name" value="Arginosuc_syn_C"/>
    <property type="match status" value="1"/>
</dbReference>
<dbReference type="PATRIC" id="fig|1618371.3.peg.515"/>
<dbReference type="InterPro" id="IPR001518">
    <property type="entry name" value="Arginosuc_synth"/>
</dbReference>
<dbReference type="CDD" id="cd01999">
    <property type="entry name" value="ASS"/>
    <property type="match status" value="1"/>
</dbReference>
<proteinExistence type="inferred from homology"/>
<protein>
    <recommendedName>
        <fullName evidence="3 9">Argininosuccinate synthase</fullName>
        <ecNumber evidence="3 9">6.3.4.5</ecNumber>
    </recommendedName>
    <alternativeName>
        <fullName evidence="9">Citrulline--aspartate ligase</fullName>
    </alternativeName>
</protein>
<dbReference type="EC" id="6.3.4.5" evidence="3 9"/>
<keyword evidence="7 9" id="KW-0547">Nucleotide-binding</keyword>
<dbReference type="SUPFAM" id="SSF52402">
    <property type="entry name" value="Adenine nucleotide alpha hydrolases-like"/>
    <property type="match status" value="1"/>
</dbReference>
<dbReference type="Proteomes" id="UP000033860">
    <property type="component" value="Unassembled WGS sequence"/>
</dbReference>
<dbReference type="FunFam" id="3.90.1260.10:FF:000007">
    <property type="entry name" value="Argininosuccinate synthase"/>
    <property type="match status" value="1"/>
</dbReference>
<comment type="caution">
    <text evidence="9">Lacks conserved residue(s) required for the propagation of feature annotation.</text>
</comment>
<accession>A0A0G1RWE6</accession>
<evidence type="ECO:0000256" key="9">
    <source>
        <dbReference type="HAMAP-Rule" id="MF_00005"/>
    </source>
</evidence>
<dbReference type="SMART" id="SM00851">
    <property type="entry name" value="MGS"/>
    <property type="match status" value="1"/>
</dbReference>
<feature type="binding site" evidence="9">
    <location>
        <position position="191"/>
    </location>
    <ligand>
        <name>L-citrulline</name>
        <dbReference type="ChEBI" id="CHEBI:57743"/>
    </ligand>
</feature>
<evidence type="ECO:0000256" key="7">
    <source>
        <dbReference type="ARBA" id="ARBA00022741"/>
    </source>
</evidence>
<dbReference type="SUPFAM" id="SSF69864">
    <property type="entry name" value="Argininosuccinate synthetase, C-terminal domain"/>
    <property type="match status" value="1"/>
</dbReference>
<name>A0A0G1RWE6_9BACT</name>
<dbReference type="Gene3D" id="3.40.50.1380">
    <property type="entry name" value="Methylglyoxal synthase-like domain"/>
    <property type="match status" value="1"/>
</dbReference>
<dbReference type="PANTHER" id="PTHR11587">
    <property type="entry name" value="ARGININOSUCCINATE SYNTHASE"/>
    <property type="match status" value="1"/>
</dbReference>
<dbReference type="InterPro" id="IPR048268">
    <property type="entry name" value="Arginosuc_syn_C"/>
</dbReference>
<evidence type="ECO:0000256" key="8">
    <source>
        <dbReference type="ARBA" id="ARBA00022840"/>
    </source>
</evidence>
<evidence type="ECO:0000313" key="11">
    <source>
        <dbReference type="EMBL" id="KKU61467.1"/>
    </source>
</evidence>
<dbReference type="UniPathway" id="UPA00068">
    <property type="reaction ID" value="UER00113"/>
</dbReference>
<dbReference type="PROSITE" id="PS00564">
    <property type="entry name" value="ARGININOSUCCIN_SYN_1"/>
    <property type="match status" value="1"/>
</dbReference>
<feature type="binding site" evidence="9">
    <location>
        <position position="139"/>
    </location>
    <ligand>
        <name>L-aspartate</name>
        <dbReference type="ChEBI" id="CHEBI:29991"/>
    </ligand>
</feature>
<dbReference type="InterPro" id="IPR014729">
    <property type="entry name" value="Rossmann-like_a/b/a_fold"/>
</dbReference>
<dbReference type="SUPFAM" id="SSF52335">
    <property type="entry name" value="Methylglyoxal synthase-like"/>
    <property type="match status" value="1"/>
</dbReference>
<evidence type="ECO:0000256" key="5">
    <source>
        <dbReference type="ARBA" id="ARBA00022598"/>
    </source>
</evidence>
<keyword evidence="4 9" id="KW-0055">Arginine biosynthesis</keyword>
<feature type="binding site" evidence="9">
    <location>
        <position position="133"/>
    </location>
    <ligand>
        <name>ATP</name>
        <dbReference type="ChEBI" id="CHEBI:30616"/>
    </ligand>
</feature>
<comment type="similarity">
    <text evidence="9">Belongs to the argininosuccinate synthase family. Type 1 subfamily.</text>
</comment>
<dbReference type="EMBL" id="LCNT01000003">
    <property type="protein sequence ID" value="KKU61467.1"/>
    <property type="molecule type" value="Genomic_DNA"/>
</dbReference>
<comment type="catalytic activity">
    <reaction evidence="9">
        <text>L-citrulline + L-aspartate + ATP = 2-(N(omega)-L-arginino)succinate + AMP + diphosphate + H(+)</text>
        <dbReference type="Rhea" id="RHEA:10932"/>
        <dbReference type="ChEBI" id="CHEBI:15378"/>
        <dbReference type="ChEBI" id="CHEBI:29991"/>
        <dbReference type="ChEBI" id="CHEBI:30616"/>
        <dbReference type="ChEBI" id="CHEBI:33019"/>
        <dbReference type="ChEBI" id="CHEBI:57472"/>
        <dbReference type="ChEBI" id="CHEBI:57743"/>
        <dbReference type="ChEBI" id="CHEBI:456215"/>
        <dbReference type="EC" id="6.3.4.5"/>
    </reaction>
</comment>
<keyword evidence="9" id="KW-0963">Cytoplasm</keyword>
<dbReference type="GO" id="GO:0000053">
    <property type="term" value="P:argininosuccinate metabolic process"/>
    <property type="evidence" value="ECO:0007669"/>
    <property type="project" value="TreeGrafter"/>
</dbReference>
<keyword evidence="8 9" id="KW-0067">ATP-binding</keyword>
<dbReference type="GO" id="GO:0006526">
    <property type="term" value="P:L-arginine biosynthetic process"/>
    <property type="evidence" value="ECO:0007669"/>
    <property type="project" value="UniProtKB-UniRule"/>
</dbReference>
<dbReference type="FunFam" id="3.40.50.620:FF:000019">
    <property type="entry name" value="Argininosuccinate synthase"/>
    <property type="match status" value="1"/>
</dbReference>
<feature type="domain" description="MGS-like" evidence="10">
    <location>
        <begin position="404"/>
        <end position="538"/>
    </location>
</feature>
<comment type="subunit">
    <text evidence="2 9">Homotetramer.</text>
</comment>
<dbReference type="GO" id="GO:0005737">
    <property type="term" value="C:cytoplasm"/>
    <property type="evidence" value="ECO:0007669"/>
    <property type="project" value="UniProtKB-SubCell"/>
</dbReference>
<evidence type="ECO:0000313" key="12">
    <source>
        <dbReference type="Proteomes" id="UP000033860"/>
    </source>
</evidence>
<gene>
    <name evidence="9" type="primary">argG</name>
    <name evidence="11" type="ORF">UX85_C0003G0126</name>
</gene>
<feature type="binding site" evidence="9">
    <location>
        <position position="289"/>
    </location>
    <ligand>
        <name>L-citrulline</name>
        <dbReference type="ChEBI" id="CHEBI:57743"/>
    </ligand>
</feature>
<feature type="binding site" evidence="9">
    <location>
        <position position="104"/>
    </location>
    <ligand>
        <name>L-citrulline</name>
        <dbReference type="ChEBI" id="CHEBI:57743"/>
    </ligand>
</feature>
<feature type="binding site" evidence="9">
    <location>
        <position position="139"/>
    </location>
    <ligand>
        <name>L-citrulline</name>
        <dbReference type="ChEBI" id="CHEBI:57743"/>
    </ligand>
</feature>
<dbReference type="AlphaFoldDB" id="A0A0G1RWE6"/>
<dbReference type="Pfam" id="PF00764">
    <property type="entry name" value="Arginosuc_synth"/>
    <property type="match status" value="1"/>
</dbReference>
<organism evidence="11 12">
    <name type="scientific">Candidatus Beckwithbacteria bacterium GW2011_GWB1_47_15</name>
    <dbReference type="NCBI Taxonomy" id="1618371"/>
    <lineage>
        <taxon>Bacteria</taxon>
        <taxon>Candidatus Beckwithiibacteriota</taxon>
    </lineage>
</organism>
<feature type="binding site" evidence="9">
    <location>
        <position position="135"/>
    </location>
    <ligand>
        <name>L-aspartate</name>
        <dbReference type="ChEBI" id="CHEBI:29991"/>
    </ligand>
</feature>